<dbReference type="Proteomes" id="UP000614200">
    <property type="component" value="Unassembled WGS sequence"/>
</dbReference>
<feature type="transmembrane region" description="Helical" evidence="1">
    <location>
        <begin position="252"/>
        <end position="272"/>
    </location>
</feature>
<proteinExistence type="predicted"/>
<dbReference type="Pfam" id="PF00990">
    <property type="entry name" value="GGDEF"/>
    <property type="match status" value="1"/>
</dbReference>
<dbReference type="SUPFAM" id="SSF55073">
    <property type="entry name" value="Nucleotide cyclase"/>
    <property type="match status" value="1"/>
</dbReference>
<dbReference type="CDD" id="cd01949">
    <property type="entry name" value="GGDEF"/>
    <property type="match status" value="1"/>
</dbReference>
<gene>
    <name evidence="3" type="ORF">ISU02_11795</name>
</gene>
<evidence type="ECO:0000259" key="2">
    <source>
        <dbReference type="PROSITE" id="PS50887"/>
    </source>
</evidence>
<dbReference type="PROSITE" id="PS50887">
    <property type="entry name" value="GGDEF"/>
    <property type="match status" value="1"/>
</dbReference>
<evidence type="ECO:0000313" key="3">
    <source>
        <dbReference type="EMBL" id="MBF4693812.1"/>
    </source>
</evidence>
<dbReference type="SMART" id="SM00267">
    <property type="entry name" value="GGDEF"/>
    <property type="match status" value="1"/>
</dbReference>
<dbReference type="PANTHER" id="PTHR45138">
    <property type="entry name" value="REGULATORY COMPONENTS OF SENSORY TRANSDUCTION SYSTEM"/>
    <property type="match status" value="1"/>
</dbReference>
<feature type="domain" description="GGDEF" evidence="2">
    <location>
        <begin position="434"/>
        <end position="566"/>
    </location>
</feature>
<dbReference type="RefSeq" id="WP_194702044.1">
    <property type="nucleotide sequence ID" value="NZ_JADKNH010000006.1"/>
</dbReference>
<feature type="transmembrane region" description="Helical" evidence="1">
    <location>
        <begin position="20"/>
        <end position="37"/>
    </location>
</feature>
<feature type="transmembrane region" description="Helical" evidence="1">
    <location>
        <begin position="284"/>
        <end position="303"/>
    </location>
</feature>
<dbReference type="PANTHER" id="PTHR45138:SF9">
    <property type="entry name" value="DIGUANYLATE CYCLASE DGCM-RELATED"/>
    <property type="match status" value="1"/>
</dbReference>
<dbReference type="NCBIfam" id="TIGR00254">
    <property type="entry name" value="GGDEF"/>
    <property type="match status" value="1"/>
</dbReference>
<sequence>MESRKAFLESVQKLKKAKPYITFLLTFTFIIFIASLSPEKDLSIAKGPVYDLNMDWQVLTDKQKIEHVNLPYTIKDVDNDAVFKVKKILDEAFPEGMSLRIRASMQDVTVVADHKVIYQSNRINEGRLVFPEVSMWHFVELPDNMAGRELSIEFRTRIDTFSGLLNPLFYGKKEALIYDVVNRNITGLIVAITMLITGVLAVIASIVLSRIGDHRLFYLGLFSISSSIWMISEMRVLQLITGNRFILGGISYLMLPLFTIALTKYLGIVVLSKHEKTIKIIVSIFYKMFFLAILFQMTGIGPFISTTPITLLAIGCLISWVLSLMIYESFVLKNKKASMYLMHLSVLIVTGFLEISVFFSKKFDLLILYSKLGFGVFMFFQFMESIKYFNNLLVLKNESKLLEKMAYRDILTGGNNRAAFERDLDELLGRVSGNIFRVVLLDINNLKNINDTFGHSEGDLIIKWTYDSIQTAFSGLGKCYRLGGDEFACLLKDIDLEKYKSATAQLNNLLEKVEDRQRYNLSIAVGHDVFSYSDLETNMDFSTFFHRVDQAMYEQKRAFKSQKSTI</sequence>
<organism evidence="3 4">
    <name type="scientific">Fusibacter ferrireducens</name>
    <dbReference type="NCBI Taxonomy" id="2785058"/>
    <lineage>
        <taxon>Bacteria</taxon>
        <taxon>Bacillati</taxon>
        <taxon>Bacillota</taxon>
        <taxon>Clostridia</taxon>
        <taxon>Eubacteriales</taxon>
        <taxon>Eubacteriales Family XII. Incertae Sedis</taxon>
        <taxon>Fusibacter</taxon>
    </lineage>
</organism>
<dbReference type="InterPro" id="IPR043128">
    <property type="entry name" value="Rev_trsase/Diguanyl_cyclase"/>
</dbReference>
<feature type="transmembrane region" description="Helical" evidence="1">
    <location>
        <begin position="216"/>
        <end position="232"/>
    </location>
</feature>
<evidence type="ECO:0000313" key="4">
    <source>
        <dbReference type="Proteomes" id="UP000614200"/>
    </source>
</evidence>
<dbReference type="InterPro" id="IPR029787">
    <property type="entry name" value="Nucleotide_cyclase"/>
</dbReference>
<feature type="transmembrane region" description="Helical" evidence="1">
    <location>
        <begin position="185"/>
        <end position="209"/>
    </location>
</feature>
<accession>A0ABR9ZTP0</accession>
<name>A0ABR9ZTP0_9FIRM</name>
<feature type="transmembrane region" description="Helical" evidence="1">
    <location>
        <begin position="339"/>
        <end position="359"/>
    </location>
</feature>
<dbReference type="InterPro" id="IPR000160">
    <property type="entry name" value="GGDEF_dom"/>
</dbReference>
<comment type="caution">
    <text evidence="3">The sequence shown here is derived from an EMBL/GenBank/DDBJ whole genome shotgun (WGS) entry which is preliminary data.</text>
</comment>
<keyword evidence="1" id="KW-0812">Transmembrane</keyword>
<dbReference type="InterPro" id="IPR050469">
    <property type="entry name" value="Diguanylate_Cyclase"/>
</dbReference>
<feature type="transmembrane region" description="Helical" evidence="1">
    <location>
        <begin position="309"/>
        <end position="327"/>
    </location>
</feature>
<keyword evidence="4" id="KW-1185">Reference proteome</keyword>
<dbReference type="Gene3D" id="3.30.70.270">
    <property type="match status" value="1"/>
</dbReference>
<dbReference type="EMBL" id="JADKNH010000006">
    <property type="protein sequence ID" value="MBF4693812.1"/>
    <property type="molecule type" value="Genomic_DNA"/>
</dbReference>
<evidence type="ECO:0000256" key="1">
    <source>
        <dbReference type="SAM" id="Phobius"/>
    </source>
</evidence>
<keyword evidence="1" id="KW-1133">Transmembrane helix</keyword>
<reference evidence="3 4" key="1">
    <citation type="submission" date="2020-11" db="EMBL/GenBank/DDBJ databases">
        <title>Fusibacter basophilias sp. nov.</title>
        <authorList>
            <person name="Qiu D."/>
        </authorList>
    </citation>
    <scope>NUCLEOTIDE SEQUENCE [LARGE SCALE GENOMIC DNA]</scope>
    <source>
        <strain evidence="3 4">Q10-2</strain>
    </source>
</reference>
<keyword evidence="1" id="KW-0472">Membrane</keyword>
<protein>
    <submittedName>
        <fullName evidence="3">Diguanylate cyclase</fullName>
    </submittedName>
</protein>